<dbReference type="RefSeq" id="WP_269662515.1">
    <property type="nucleotide sequence ID" value="NZ_CP114413.1"/>
</dbReference>
<evidence type="ECO:0000313" key="1">
    <source>
        <dbReference type="EMBL" id="WAZ25030.1"/>
    </source>
</evidence>
<reference evidence="1" key="1">
    <citation type="submission" date="2022-12" db="EMBL/GenBank/DDBJ databases">
        <authorList>
            <person name="Ruckert C."/>
            <person name="Busche T."/>
            <person name="Kalinowski J."/>
            <person name="Wittmann C."/>
        </authorList>
    </citation>
    <scope>NUCLEOTIDE SEQUENCE</scope>
    <source>
        <strain evidence="1">DSM 40467</strain>
    </source>
</reference>
<accession>A0ABY7KMZ0</accession>
<organism evidence="1 2">
    <name type="scientific">Streptomyces cinnabarinus</name>
    <dbReference type="NCBI Taxonomy" id="67287"/>
    <lineage>
        <taxon>Bacteria</taxon>
        <taxon>Bacillati</taxon>
        <taxon>Actinomycetota</taxon>
        <taxon>Actinomycetes</taxon>
        <taxon>Kitasatosporales</taxon>
        <taxon>Streptomycetaceae</taxon>
        <taxon>Streptomyces</taxon>
    </lineage>
</organism>
<dbReference type="Proteomes" id="UP001164439">
    <property type="component" value="Chromosome"/>
</dbReference>
<keyword evidence="2" id="KW-1185">Reference proteome</keyword>
<dbReference type="InterPro" id="IPR046271">
    <property type="entry name" value="DUF6304"/>
</dbReference>
<dbReference type="Pfam" id="PF19822">
    <property type="entry name" value="DUF6304"/>
    <property type="match status" value="1"/>
</dbReference>
<gene>
    <name evidence="1" type="ORF">STRCI_006493</name>
</gene>
<proteinExistence type="predicted"/>
<protein>
    <submittedName>
        <fullName evidence="1">DUF6304 family protein</fullName>
    </submittedName>
</protein>
<dbReference type="EMBL" id="CP114413">
    <property type="protein sequence ID" value="WAZ25030.1"/>
    <property type="molecule type" value="Genomic_DNA"/>
</dbReference>
<sequence>MSGLMRWPGRYTDRHGTEELTFESDGRELIRTTIRGVRFEGETMDTLGALTGEPPDPMFVLRDGDLWSCLLEWGLTMPVEVGDEGERIATLHCALNLWYPEETEDLTVTLRLDGRELRATHPDFEDALHEIGAALPVDTRLKACISCAWSDYSPVGHGMMTGLACFRDAKDAYRVCDGKHGPRGIFEIWPRHTEFVQETWLCEQFEHRTSDRGYRGPFPFRGWS</sequence>
<evidence type="ECO:0000313" key="2">
    <source>
        <dbReference type="Proteomes" id="UP001164439"/>
    </source>
</evidence>
<name>A0ABY7KMZ0_9ACTN</name>